<evidence type="ECO:0000313" key="3">
    <source>
        <dbReference type="Proteomes" id="UP001320420"/>
    </source>
</evidence>
<comment type="caution">
    <text evidence="2">The sequence shown here is derived from an EMBL/GenBank/DDBJ whole genome shotgun (WGS) entry which is preliminary data.</text>
</comment>
<organism evidence="2 3">
    <name type="scientific">Diatrype stigma</name>
    <dbReference type="NCBI Taxonomy" id="117547"/>
    <lineage>
        <taxon>Eukaryota</taxon>
        <taxon>Fungi</taxon>
        <taxon>Dikarya</taxon>
        <taxon>Ascomycota</taxon>
        <taxon>Pezizomycotina</taxon>
        <taxon>Sordariomycetes</taxon>
        <taxon>Xylariomycetidae</taxon>
        <taxon>Xylariales</taxon>
        <taxon>Diatrypaceae</taxon>
        <taxon>Diatrype</taxon>
    </lineage>
</organism>
<feature type="region of interest" description="Disordered" evidence="1">
    <location>
        <begin position="23"/>
        <end position="42"/>
    </location>
</feature>
<reference evidence="2 3" key="1">
    <citation type="submission" date="2024-02" db="EMBL/GenBank/DDBJ databases">
        <title>De novo assembly and annotation of 12 fungi associated with fruit tree decline syndrome in Ontario, Canada.</title>
        <authorList>
            <person name="Sulman M."/>
            <person name="Ellouze W."/>
            <person name="Ilyukhin E."/>
        </authorList>
    </citation>
    <scope>NUCLEOTIDE SEQUENCE [LARGE SCALE GENOMIC DNA]</scope>
    <source>
        <strain evidence="2 3">M11/M66-122</strain>
    </source>
</reference>
<sequence>MASTETFDSSDWIMSVSEIPITLPPPGIPVGDTDKPSDDDMGVNDPSSIIYVGLKAKNIPEKFNSRIKDLEKMLDLTHQWLDIHAGIQTKKRKAEGKLPTDSSDESAWKRSDYRVKVVDALLSENCAWVYNPSKETYNKYISVKKASFHLEILKDMLLGLALPTGIQSKLEQGFKALSDLIIKTQKTAENRAVWTLFHVFTYDEARDDFRASLRNISYRLDQQMLNVVVGKSSYEQIEVTFKFTQADYNFGETIWIQTMPEIEKFIKDIAASQVHDPIQDEIPVD</sequence>
<dbReference type="EMBL" id="JAKJXP020000105">
    <property type="protein sequence ID" value="KAK7745695.1"/>
    <property type="molecule type" value="Genomic_DNA"/>
</dbReference>
<proteinExistence type="predicted"/>
<dbReference type="Proteomes" id="UP001320420">
    <property type="component" value="Unassembled WGS sequence"/>
</dbReference>
<evidence type="ECO:0000313" key="2">
    <source>
        <dbReference type="EMBL" id="KAK7745695.1"/>
    </source>
</evidence>
<protein>
    <submittedName>
        <fullName evidence="2">Uncharacterized protein</fullName>
    </submittedName>
</protein>
<gene>
    <name evidence="2" type="ORF">SLS62_009661</name>
</gene>
<accession>A0AAN9UCN4</accession>
<evidence type="ECO:0000256" key="1">
    <source>
        <dbReference type="SAM" id="MobiDB-lite"/>
    </source>
</evidence>
<dbReference type="AlphaFoldDB" id="A0AAN9UCN4"/>
<keyword evidence="3" id="KW-1185">Reference proteome</keyword>
<name>A0AAN9UCN4_9PEZI</name>